<keyword evidence="6" id="KW-1185">Reference proteome</keyword>
<dbReference type="Pfam" id="PF14160">
    <property type="entry name" value="FAM110_C"/>
    <property type="match status" value="1"/>
</dbReference>
<dbReference type="EnsemblMetazoa" id="SSS_5613s_mrna">
    <property type="protein sequence ID" value="KAF7491979.1"/>
    <property type="gene ID" value="SSS_5613"/>
</dbReference>
<evidence type="ECO:0000313" key="5">
    <source>
        <dbReference type="EnsemblMetazoa" id="KAF7491979.1"/>
    </source>
</evidence>
<feature type="compositionally biased region" description="Polar residues" evidence="2">
    <location>
        <begin position="166"/>
        <end position="182"/>
    </location>
</feature>
<protein>
    <recommendedName>
        <fullName evidence="3">Centrosome-associated FAM110 C-terminal domain-containing protein</fullName>
    </recommendedName>
</protein>
<dbReference type="PANTHER" id="PTHR14758">
    <property type="entry name" value="AGAP005440-PA"/>
    <property type="match status" value="1"/>
</dbReference>
<evidence type="ECO:0000259" key="3">
    <source>
        <dbReference type="Pfam" id="PF14160"/>
    </source>
</evidence>
<evidence type="ECO:0000313" key="6">
    <source>
        <dbReference type="Proteomes" id="UP000070412"/>
    </source>
</evidence>
<dbReference type="AlphaFoldDB" id="A0A834R6W4"/>
<organism evidence="4">
    <name type="scientific">Sarcoptes scabiei</name>
    <name type="common">Itch mite</name>
    <name type="synonym">Acarus scabiei</name>
    <dbReference type="NCBI Taxonomy" id="52283"/>
    <lineage>
        <taxon>Eukaryota</taxon>
        <taxon>Metazoa</taxon>
        <taxon>Ecdysozoa</taxon>
        <taxon>Arthropoda</taxon>
        <taxon>Chelicerata</taxon>
        <taxon>Arachnida</taxon>
        <taxon>Acari</taxon>
        <taxon>Acariformes</taxon>
        <taxon>Sarcoptiformes</taxon>
        <taxon>Astigmata</taxon>
        <taxon>Psoroptidia</taxon>
        <taxon>Sarcoptoidea</taxon>
        <taxon>Sarcoptidae</taxon>
        <taxon>Sarcoptinae</taxon>
        <taxon>Sarcoptes</taxon>
    </lineage>
</organism>
<evidence type="ECO:0000256" key="1">
    <source>
        <dbReference type="ARBA" id="ARBA00010576"/>
    </source>
</evidence>
<reference evidence="6" key="1">
    <citation type="journal article" date="2020" name="PLoS Negl. Trop. Dis.">
        <title>High-quality nuclear genome for Sarcoptes scabiei-A critical resource for a neglected parasite.</title>
        <authorList>
            <person name="Korhonen P.K."/>
            <person name="Gasser R.B."/>
            <person name="Ma G."/>
            <person name="Wang T."/>
            <person name="Stroehlein A.J."/>
            <person name="Young N.D."/>
            <person name="Ang C.S."/>
            <person name="Fernando D.D."/>
            <person name="Lu H.C."/>
            <person name="Taylor S."/>
            <person name="Reynolds S.L."/>
            <person name="Mofiz E."/>
            <person name="Najaraj S.H."/>
            <person name="Gowda H."/>
            <person name="Madugundu A."/>
            <person name="Renuse S."/>
            <person name="Holt D."/>
            <person name="Pandey A."/>
            <person name="Papenfuss A.T."/>
            <person name="Fischer K."/>
        </authorList>
    </citation>
    <scope>NUCLEOTIDE SEQUENCE [LARGE SCALE GENOMIC DNA]</scope>
</reference>
<feature type="domain" description="Centrosome-associated FAM110 C-terminal" evidence="3">
    <location>
        <begin position="782"/>
        <end position="808"/>
    </location>
</feature>
<feature type="region of interest" description="Disordered" evidence="2">
    <location>
        <begin position="595"/>
        <end position="638"/>
    </location>
</feature>
<dbReference type="EMBL" id="WVUK01000058">
    <property type="protein sequence ID" value="KAF7491979.1"/>
    <property type="molecule type" value="Genomic_DNA"/>
</dbReference>
<gene>
    <name evidence="4" type="ORF">SSS_5613</name>
</gene>
<name>A0A834R6W4_SARSC</name>
<feature type="region of interest" description="Disordered" evidence="2">
    <location>
        <begin position="147"/>
        <end position="197"/>
    </location>
</feature>
<dbReference type="PANTHER" id="PTHR14758:SF1">
    <property type="entry name" value="CENTROSOME-ASSOCIATED FAM110 C-TERMINAL DOMAIN-CONTAINING PROTEIN"/>
    <property type="match status" value="1"/>
</dbReference>
<dbReference type="Proteomes" id="UP000070412">
    <property type="component" value="Unassembled WGS sequence"/>
</dbReference>
<reference evidence="4" key="2">
    <citation type="submission" date="2020-01" db="EMBL/GenBank/DDBJ databases">
        <authorList>
            <person name="Korhonen P.K.K."/>
            <person name="Guangxu M.G."/>
            <person name="Wang T.W."/>
            <person name="Stroehlein A.J.S."/>
            <person name="Young N.D."/>
            <person name="Ang C.-S.A."/>
            <person name="Fernando D.W.F."/>
            <person name="Lu H.L."/>
            <person name="Taylor S.T."/>
            <person name="Ehtesham M.E.M."/>
            <person name="Najaraj S.H.N."/>
            <person name="Harsha G.H.G."/>
            <person name="Madugundu A.M."/>
            <person name="Renuse S.R."/>
            <person name="Holt D.H."/>
            <person name="Pandey A.P."/>
            <person name="Papenfuss A.P."/>
            <person name="Gasser R.B.G."/>
            <person name="Fischer K.F."/>
        </authorList>
    </citation>
    <scope>NUCLEOTIDE SEQUENCE</scope>
    <source>
        <strain evidence="4">SSS_KF_BRIS2020</strain>
    </source>
</reference>
<dbReference type="OrthoDB" id="6517002at2759"/>
<accession>A0A834R6W4</accession>
<reference evidence="5" key="3">
    <citation type="submission" date="2022-06" db="UniProtKB">
        <authorList>
            <consortium name="EnsemblMetazoa"/>
        </authorList>
    </citation>
    <scope>IDENTIFICATION</scope>
</reference>
<dbReference type="InterPro" id="IPR025741">
    <property type="entry name" value="FAM110_C"/>
</dbReference>
<feature type="compositionally biased region" description="Basic and acidic residues" evidence="2">
    <location>
        <begin position="152"/>
        <end position="164"/>
    </location>
</feature>
<feature type="compositionally biased region" description="Basic and acidic residues" evidence="2">
    <location>
        <begin position="603"/>
        <end position="615"/>
    </location>
</feature>
<dbReference type="InterPro" id="IPR025740">
    <property type="entry name" value="FAM110"/>
</dbReference>
<proteinExistence type="inferred from homology"/>
<feature type="compositionally biased region" description="Basic residues" evidence="2">
    <location>
        <begin position="727"/>
        <end position="741"/>
    </location>
</feature>
<comment type="similarity">
    <text evidence="1">Belongs to the FAM110 family.</text>
</comment>
<evidence type="ECO:0000313" key="4">
    <source>
        <dbReference type="EMBL" id="KAF7491979.1"/>
    </source>
</evidence>
<sequence>MADRSTLAITKKTIETAVTERCNNINRNLNLNDDDFDDGHRLQSKQNKEEIDLVKNKSSFYNMAIEVLVSDYFSSRKENQSDHRYRSINNMSDYVGATIDNNQKLIENNRNENISTRTSSSLTKMDETLKIDQSLGDLCATKHRHRQTNRNRVVDAGHCHRRINDPPSSSSLLQTKTSNQFEQELIPSSRLSSQQQSKNYLNLNKSSCSKIQQLNLREKSLPPPLPPPRNKYRQTSGRDFLKDHAVHQCVGEAPEQDQTKKLVIFDSKRNQESQSIKSDTEKIIPSDDYQQQLVDSLNSSSVTSLSTSSPLRSSRSFTASFCPRPNVTLIRRKSASERLAESKSSYLLRTPLLASPSSATSSQSSQTITKSAAKVLYHKKLNTSDNSIDGMDAVDQVSKKTITNQEMVVADQNNSQTSISSSSNRKDDLTMKIDQSQKLIKTEESDSLVTKINNNLQKIRSFSSQQNNFIKKRISPKLSDTSVTNVSSDFEVKLRELISLDSRDSDQDQALLIREESIRQNFDDSDDAVIENHQIDSDRKDIYRAELKYIGSSTSSSMSSIYSETYNISCSPDKTKPYDYPSLLERFQDYSINETKSKSSSIRHGEENNNSRSEIHSNPNTVIRSKSDVNRYREKSKSQNDMNRFLLSLCLDSDQTKSLDKKNDEDSITLSSPSSSASIENVARNRFEKESDCLYSLTKSSTNEFQSLSISSETTTTNDSVGNKIPSMKRCKRNAKNRTRNHSGDGDNNVGGALKLTFENLMLHQQSLASSRSCNNLMIFNHNLHNHQGSSIVERNARIIKWLFNCRKSMDNYQN</sequence>
<evidence type="ECO:0000256" key="2">
    <source>
        <dbReference type="SAM" id="MobiDB-lite"/>
    </source>
</evidence>
<feature type="region of interest" description="Disordered" evidence="2">
    <location>
        <begin position="713"/>
        <end position="749"/>
    </location>
</feature>
<feature type="compositionally biased region" description="Basic and acidic residues" evidence="2">
    <location>
        <begin position="625"/>
        <end position="638"/>
    </location>
</feature>